<protein>
    <submittedName>
        <fullName evidence="2">Uncharacterized protein</fullName>
    </submittedName>
</protein>
<keyword evidence="1" id="KW-0812">Transmembrane</keyword>
<evidence type="ECO:0000313" key="2">
    <source>
        <dbReference type="EMBL" id="SMF83280.1"/>
    </source>
</evidence>
<reference evidence="2 3" key="1">
    <citation type="submission" date="2017-04" db="EMBL/GenBank/DDBJ databases">
        <authorList>
            <person name="Afonso C.L."/>
            <person name="Miller P.J."/>
            <person name="Scott M.A."/>
            <person name="Spackman E."/>
            <person name="Goraichik I."/>
            <person name="Dimitrov K.M."/>
            <person name="Suarez D.L."/>
            <person name="Swayne D.E."/>
        </authorList>
    </citation>
    <scope>NUCLEOTIDE SEQUENCE [LARGE SCALE GENOMIC DNA]</scope>
    <source>
        <strain evidence="2 3">A2P</strain>
    </source>
</reference>
<dbReference type="Proteomes" id="UP000192936">
    <property type="component" value="Unassembled WGS sequence"/>
</dbReference>
<feature type="transmembrane region" description="Helical" evidence="1">
    <location>
        <begin position="22"/>
        <end position="40"/>
    </location>
</feature>
<gene>
    <name evidence="2" type="ORF">SAMN02982917_5504</name>
</gene>
<keyword evidence="1" id="KW-0472">Membrane</keyword>
<name>A0A1X7HBD7_9PROT</name>
<sequence length="102" mass="10710">MENLPIPDVGETIVRLAGLSPAAQVAAVVGIACIAIAWIWTRRPQPVSNVDAATVVEALRLTAQAQAEMTASMATIAHSIETVGDEVRQLTGLVLTHLKQTA</sequence>
<keyword evidence="1" id="KW-1133">Transmembrane helix</keyword>
<accession>A0A1X7HBD7</accession>
<organism evidence="2 3">
    <name type="scientific">Azospirillum oryzae</name>
    <dbReference type="NCBI Taxonomy" id="286727"/>
    <lineage>
        <taxon>Bacteria</taxon>
        <taxon>Pseudomonadati</taxon>
        <taxon>Pseudomonadota</taxon>
        <taxon>Alphaproteobacteria</taxon>
        <taxon>Rhodospirillales</taxon>
        <taxon>Azospirillaceae</taxon>
        <taxon>Azospirillum</taxon>
    </lineage>
</organism>
<dbReference type="AlphaFoldDB" id="A0A1X7HBD7"/>
<proteinExistence type="predicted"/>
<evidence type="ECO:0000313" key="3">
    <source>
        <dbReference type="Proteomes" id="UP000192936"/>
    </source>
</evidence>
<evidence type="ECO:0000256" key="1">
    <source>
        <dbReference type="SAM" id="Phobius"/>
    </source>
</evidence>
<dbReference type="EMBL" id="FXAK01000007">
    <property type="protein sequence ID" value="SMF83280.1"/>
    <property type="molecule type" value="Genomic_DNA"/>
</dbReference>
<dbReference type="RefSeq" id="WP_085090252.1">
    <property type="nucleotide sequence ID" value="NZ_FXAK01000007.1"/>
</dbReference>